<dbReference type="InterPro" id="IPR058933">
    <property type="entry name" value="YMC020W-like_ab_hydrolase"/>
</dbReference>
<evidence type="ECO:0000313" key="2">
    <source>
        <dbReference type="EMBL" id="KAH3676107.1"/>
    </source>
</evidence>
<dbReference type="Pfam" id="PF26147">
    <property type="entry name" value="AB_HYDROLASE_YMC0-YMC35"/>
    <property type="match status" value="1"/>
</dbReference>
<gene>
    <name evidence="2" type="ORF">WICMUC_002404</name>
</gene>
<dbReference type="PANTHER" id="PTHR47349:SF1">
    <property type="entry name" value="AER328WP"/>
    <property type="match status" value="1"/>
</dbReference>
<dbReference type="InterPro" id="IPR029058">
    <property type="entry name" value="AB_hydrolase_fold"/>
</dbReference>
<proteinExistence type="predicted"/>
<comment type="caution">
    <text evidence="2">The sequence shown here is derived from an EMBL/GenBank/DDBJ whole genome shotgun (WGS) entry which is preliminary data.</text>
</comment>
<sequence length="594" mass="67962">MSDSKNNGSNTSHRLHTNIKLLKKSSLNSLNSIGLTKSLDIEIDNNQDNDDQINNNDTSNRINKMKTDVKEVNDIGNSWINWRKSSINSINKPSIEDITKDNKDINVTSSWSFWNNNNKTLTTSVTPKDYPQEEIIATNKILQSIPDAALFEPHEIDSSSLPSNIEFNNNDKDKVVPNFNESLPIYSTKDTIINSYNRLKHSIGLSTNDPIHLYRTNESNHHHYHHHHGIKKILIIGVHGFFPTKMIRPIIGEPTGTSLKFINEVEKSIWKWIKSCQITDEIKIQKIALEKEGKILDRVDFFYKILQNWKEEIINSDYIYIAAHSQGCPVSIILLAKLIKSFLHNNNNQKITLLAMAGINNGPFYGLIDQNFVIKAYSTFENDSLKELFSFQKLDSENSQIYLESLTILLDFNVKIIFIGSINDQLVPLYSSNCLHIRHPNIYRATFIDGNSNTPEFVTRTISIANHLHNLGLSDHGVIKEISNVLAGPLTGGGHSKIYQSSSVYDLALQFTLYTTDLPYKIPIKLKPYSIDQLGLNPYHLPWCMRGMLFEVRDNFINGNEEILKLFKEFENWNPNSKLLKDMKYRLNGLRSKL</sequence>
<dbReference type="EMBL" id="JAEUBF010000681">
    <property type="protein sequence ID" value="KAH3676107.1"/>
    <property type="molecule type" value="Genomic_DNA"/>
</dbReference>
<dbReference type="PANTHER" id="PTHR47349">
    <property type="entry name" value="CHROMOSOME 8, WHOLE GENOME SHOTGUN SEQUENCE"/>
    <property type="match status" value="1"/>
</dbReference>
<reference evidence="2" key="1">
    <citation type="journal article" date="2021" name="Open Biol.">
        <title>Shared evolutionary footprints suggest mitochondrial oxidative damage underlies multiple complex I losses in fungi.</title>
        <authorList>
            <person name="Schikora-Tamarit M.A."/>
            <person name="Marcet-Houben M."/>
            <person name="Nosek J."/>
            <person name="Gabaldon T."/>
        </authorList>
    </citation>
    <scope>NUCLEOTIDE SEQUENCE</scope>
    <source>
        <strain evidence="2">CBS6341</strain>
    </source>
</reference>
<dbReference type="SUPFAM" id="SSF53474">
    <property type="entry name" value="alpha/beta-Hydrolases"/>
    <property type="match status" value="1"/>
</dbReference>
<evidence type="ECO:0000259" key="1">
    <source>
        <dbReference type="Pfam" id="PF26147"/>
    </source>
</evidence>
<dbReference type="AlphaFoldDB" id="A0A9P8PR68"/>
<evidence type="ECO:0000313" key="3">
    <source>
        <dbReference type="Proteomes" id="UP000769528"/>
    </source>
</evidence>
<dbReference type="OrthoDB" id="5598028at2759"/>
<dbReference type="InterPro" id="IPR058934">
    <property type="entry name" value="YMC020W-like"/>
</dbReference>
<organism evidence="2 3">
    <name type="scientific">Wickerhamomyces mucosus</name>
    <dbReference type="NCBI Taxonomy" id="1378264"/>
    <lineage>
        <taxon>Eukaryota</taxon>
        <taxon>Fungi</taxon>
        <taxon>Dikarya</taxon>
        <taxon>Ascomycota</taxon>
        <taxon>Saccharomycotina</taxon>
        <taxon>Saccharomycetes</taxon>
        <taxon>Phaffomycetales</taxon>
        <taxon>Wickerhamomycetaceae</taxon>
        <taxon>Wickerhamomyces</taxon>
    </lineage>
</organism>
<name>A0A9P8PR68_9ASCO</name>
<protein>
    <recommendedName>
        <fullName evidence="1">YMC020W-like alpha/beta hydrolase domain-containing protein</fullName>
    </recommendedName>
</protein>
<feature type="domain" description="YMC020W-like alpha/beta hydrolase" evidence="1">
    <location>
        <begin position="215"/>
        <end position="551"/>
    </location>
</feature>
<reference evidence="2" key="2">
    <citation type="submission" date="2021-01" db="EMBL/GenBank/DDBJ databases">
        <authorList>
            <person name="Schikora-Tamarit M.A."/>
        </authorList>
    </citation>
    <scope>NUCLEOTIDE SEQUENCE</scope>
    <source>
        <strain evidence="2">CBS6341</strain>
    </source>
</reference>
<dbReference type="Proteomes" id="UP000769528">
    <property type="component" value="Unassembled WGS sequence"/>
</dbReference>
<accession>A0A9P8PR68</accession>
<keyword evidence="3" id="KW-1185">Reference proteome</keyword>